<proteinExistence type="predicted"/>
<sequence>MFDVHRCPCTHAIMMFAEVPTDTCHARCQVPIISIPHPYCLQCHHYGKDGPGQSLVCNLRNVPTKRAYRARIPALSVQ</sequence>
<dbReference type="AlphaFoldDB" id="A0A0B7APS6"/>
<evidence type="ECO:0000313" key="1">
    <source>
        <dbReference type="EMBL" id="CEK82612.1"/>
    </source>
</evidence>
<protein>
    <submittedName>
        <fullName evidence="1">Uncharacterized protein</fullName>
    </submittedName>
</protein>
<gene>
    <name evidence="1" type="primary">ORF132521</name>
</gene>
<organism evidence="1">
    <name type="scientific">Arion vulgaris</name>
    <dbReference type="NCBI Taxonomy" id="1028688"/>
    <lineage>
        <taxon>Eukaryota</taxon>
        <taxon>Metazoa</taxon>
        <taxon>Spiralia</taxon>
        <taxon>Lophotrochozoa</taxon>
        <taxon>Mollusca</taxon>
        <taxon>Gastropoda</taxon>
        <taxon>Heterobranchia</taxon>
        <taxon>Euthyneura</taxon>
        <taxon>Panpulmonata</taxon>
        <taxon>Eupulmonata</taxon>
        <taxon>Stylommatophora</taxon>
        <taxon>Helicina</taxon>
        <taxon>Arionoidea</taxon>
        <taxon>Arionidae</taxon>
        <taxon>Arion</taxon>
    </lineage>
</organism>
<dbReference type="EMBL" id="HACG01035747">
    <property type="protein sequence ID" value="CEK82612.1"/>
    <property type="molecule type" value="Transcribed_RNA"/>
</dbReference>
<name>A0A0B7APS6_9EUPU</name>
<reference evidence="1" key="1">
    <citation type="submission" date="2014-12" db="EMBL/GenBank/DDBJ databases">
        <title>Insight into the proteome of Arion vulgaris.</title>
        <authorList>
            <person name="Aradska J."/>
            <person name="Bulat T."/>
            <person name="Smidak R."/>
            <person name="Sarate P."/>
            <person name="Gangsoo J."/>
            <person name="Sialana F."/>
            <person name="Bilban M."/>
            <person name="Lubec G."/>
        </authorList>
    </citation>
    <scope>NUCLEOTIDE SEQUENCE</scope>
    <source>
        <tissue evidence="1">Skin</tissue>
    </source>
</reference>
<accession>A0A0B7APS6</accession>